<evidence type="ECO:0000256" key="2">
    <source>
        <dbReference type="ARBA" id="ARBA00022801"/>
    </source>
</evidence>
<keyword evidence="2 3" id="KW-0378">Hydrolase</keyword>
<keyword evidence="6" id="KW-1185">Reference proteome</keyword>
<accession>A0ABU1SWW2</accession>
<dbReference type="Pfam" id="PF00293">
    <property type="entry name" value="NUDIX"/>
    <property type="match status" value="1"/>
</dbReference>
<proteinExistence type="inferred from homology"/>
<dbReference type="PROSITE" id="PS00893">
    <property type="entry name" value="NUDIX_BOX"/>
    <property type="match status" value="1"/>
</dbReference>
<evidence type="ECO:0000256" key="1">
    <source>
        <dbReference type="ARBA" id="ARBA00001946"/>
    </source>
</evidence>
<feature type="domain" description="Nudix hydrolase" evidence="4">
    <location>
        <begin position="18"/>
        <end position="146"/>
    </location>
</feature>
<dbReference type="PROSITE" id="PS51462">
    <property type="entry name" value="NUDIX"/>
    <property type="match status" value="1"/>
</dbReference>
<dbReference type="InterPro" id="IPR020476">
    <property type="entry name" value="Nudix_hydrolase"/>
</dbReference>
<comment type="cofactor">
    <cofactor evidence="1">
        <name>Mg(2+)</name>
        <dbReference type="ChEBI" id="CHEBI:18420"/>
    </cofactor>
</comment>
<dbReference type="CDD" id="cd04690">
    <property type="entry name" value="NUDIX_Hydrolase"/>
    <property type="match status" value="1"/>
</dbReference>
<name>A0ABU1SWW2_9HYPH</name>
<dbReference type="PRINTS" id="PR00502">
    <property type="entry name" value="NUDIXFAMILY"/>
</dbReference>
<evidence type="ECO:0000313" key="5">
    <source>
        <dbReference type="EMBL" id="MDR6903456.1"/>
    </source>
</evidence>
<evidence type="ECO:0000256" key="3">
    <source>
        <dbReference type="RuleBase" id="RU003476"/>
    </source>
</evidence>
<dbReference type="Proteomes" id="UP001250791">
    <property type="component" value="Unassembled WGS sequence"/>
</dbReference>
<evidence type="ECO:0000259" key="4">
    <source>
        <dbReference type="PROSITE" id="PS51462"/>
    </source>
</evidence>
<organism evidence="5 6">
    <name type="scientific">Rhizobium miluonense</name>
    <dbReference type="NCBI Taxonomy" id="411945"/>
    <lineage>
        <taxon>Bacteria</taxon>
        <taxon>Pseudomonadati</taxon>
        <taxon>Pseudomonadota</taxon>
        <taxon>Alphaproteobacteria</taxon>
        <taxon>Hyphomicrobiales</taxon>
        <taxon>Rhizobiaceae</taxon>
        <taxon>Rhizobium/Agrobacterium group</taxon>
        <taxon>Rhizobium</taxon>
    </lineage>
</organism>
<evidence type="ECO:0000313" key="6">
    <source>
        <dbReference type="Proteomes" id="UP001250791"/>
    </source>
</evidence>
<dbReference type="SUPFAM" id="SSF55811">
    <property type="entry name" value="Nudix"/>
    <property type="match status" value="1"/>
</dbReference>
<dbReference type="EMBL" id="JAVDUP010000007">
    <property type="protein sequence ID" value="MDR6903456.1"/>
    <property type="molecule type" value="Genomic_DNA"/>
</dbReference>
<dbReference type="InterPro" id="IPR000086">
    <property type="entry name" value="NUDIX_hydrolase_dom"/>
</dbReference>
<dbReference type="InterPro" id="IPR020084">
    <property type="entry name" value="NUDIX_hydrolase_CS"/>
</dbReference>
<dbReference type="Gene3D" id="3.90.79.10">
    <property type="entry name" value="Nucleoside Triphosphate Pyrophosphohydrolase"/>
    <property type="match status" value="1"/>
</dbReference>
<comment type="similarity">
    <text evidence="3">Belongs to the Nudix hydrolase family.</text>
</comment>
<reference evidence="5 6" key="1">
    <citation type="submission" date="2023-07" db="EMBL/GenBank/DDBJ databases">
        <title>Sorghum-associated microbial communities from plants grown in Nebraska, USA.</title>
        <authorList>
            <person name="Schachtman D."/>
        </authorList>
    </citation>
    <scope>NUCLEOTIDE SEQUENCE [LARGE SCALE GENOMIC DNA]</scope>
    <source>
        <strain evidence="5 6">3199</strain>
    </source>
</reference>
<gene>
    <name evidence="5" type="ORF">J2W52_005089</name>
</gene>
<dbReference type="InterPro" id="IPR015797">
    <property type="entry name" value="NUDIX_hydrolase-like_dom_sf"/>
</dbReference>
<dbReference type="PANTHER" id="PTHR43046">
    <property type="entry name" value="GDP-MANNOSE MANNOSYL HYDROLASE"/>
    <property type="match status" value="1"/>
</dbReference>
<sequence>MSIETYRRIRSDHGMAKTIRIAAALMLRLDGKTLLVRKRGTIAFMQPGGKIESQETAESALIRELLEELGLTVNTSDLTFIGRFQAPAANEPDHTVIADIFRLHVGDAEIGATAEIEEIRWISPQNPPDIVMAPLTEHHVLPFHRQYSLSPGN</sequence>
<comment type="caution">
    <text evidence="5">The sequence shown here is derived from an EMBL/GenBank/DDBJ whole genome shotgun (WGS) entry which is preliminary data.</text>
</comment>
<dbReference type="PANTHER" id="PTHR43046:SF2">
    <property type="entry name" value="8-OXO-DGTP DIPHOSPHATASE-RELATED"/>
    <property type="match status" value="1"/>
</dbReference>
<protein>
    <submittedName>
        <fullName evidence="5">8-oxo-dGTP pyrophosphatase MutT (NUDIX family)</fullName>
    </submittedName>
</protein>
<dbReference type="RefSeq" id="WP_310234693.1">
    <property type="nucleotide sequence ID" value="NZ_JAVDUP010000007.1"/>
</dbReference>